<evidence type="ECO:0000313" key="3">
    <source>
        <dbReference type="EMBL" id="GCB81148.1"/>
    </source>
</evidence>
<sequence length="124" mass="13830">METCLQEKTAELQVVMDNLRDTKEQQLSAKNSTLKQLEEKPKVQSDHEEVKEELRILKSMGGVASERSGSHGTSKTLEVLLLEKNRSLQSENATLRIASSDLSDPDPALDLGQQLQLKVQCIKI</sequence>
<reference evidence="3 4" key="1">
    <citation type="journal article" date="2018" name="Nat. Ecol. Evol.">
        <title>Shark genomes provide insights into elasmobranch evolution and the origin of vertebrates.</title>
        <authorList>
            <person name="Hara Y"/>
            <person name="Yamaguchi K"/>
            <person name="Onimaru K"/>
            <person name="Kadota M"/>
            <person name="Koyanagi M"/>
            <person name="Keeley SD"/>
            <person name="Tatsumi K"/>
            <person name="Tanaka K"/>
            <person name="Motone F"/>
            <person name="Kageyama Y"/>
            <person name="Nozu R"/>
            <person name="Adachi N"/>
            <person name="Nishimura O"/>
            <person name="Nakagawa R"/>
            <person name="Tanegashima C"/>
            <person name="Kiyatake I"/>
            <person name="Matsumoto R"/>
            <person name="Murakumo K"/>
            <person name="Nishida K"/>
            <person name="Terakita A"/>
            <person name="Kuratani S"/>
            <person name="Sato K"/>
            <person name="Hyodo S Kuraku.S."/>
        </authorList>
    </citation>
    <scope>NUCLEOTIDE SEQUENCE [LARGE SCALE GENOMIC DNA]</scope>
</reference>
<dbReference type="Proteomes" id="UP000288216">
    <property type="component" value="Unassembled WGS sequence"/>
</dbReference>
<dbReference type="GO" id="GO:0000977">
    <property type="term" value="F:RNA polymerase II transcription regulatory region sequence-specific DNA binding"/>
    <property type="evidence" value="ECO:0007669"/>
    <property type="project" value="TreeGrafter"/>
</dbReference>
<dbReference type="PANTHER" id="PTHR14043:SF2">
    <property type="entry name" value="HOMEOBOX PROTEIN CUT"/>
    <property type="match status" value="1"/>
</dbReference>
<dbReference type="GO" id="GO:0000981">
    <property type="term" value="F:DNA-binding transcription factor activity, RNA polymerase II-specific"/>
    <property type="evidence" value="ECO:0007669"/>
    <property type="project" value="TreeGrafter"/>
</dbReference>
<evidence type="ECO:0000256" key="1">
    <source>
        <dbReference type="ARBA" id="ARBA00023054"/>
    </source>
</evidence>
<dbReference type="GO" id="GO:0005634">
    <property type="term" value="C:nucleus"/>
    <property type="evidence" value="ECO:0007669"/>
    <property type="project" value="TreeGrafter"/>
</dbReference>
<proteinExistence type="predicted"/>
<evidence type="ECO:0000256" key="2">
    <source>
        <dbReference type="SAM" id="Coils"/>
    </source>
</evidence>
<organism evidence="3 4">
    <name type="scientific">Scyliorhinus torazame</name>
    <name type="common">Cloudy catshark</name>
    <name type="synonym">Catulus torazame</name>
    <dbReference type="NCBI Taxonomy" id="75743"/>
    <lineage>
        <taxon>Eukaryota</taxon>
        <taxon>Metazoa</taxon>
        <taxon>Chordata</taxon>
        <taxon>Craniata</taxon>
        <taxon>Vertebrata</taxon>
        <taxon>Chondrichthyes</taxon>
        <taxon>Elasmobranchii</taxon>
        <taxon>Galeomorphii</taxon>
        <taxon>Galeoidea</taxon>
        <taxon>Carcharhiniformes</taxon>
        <taxon>Scyliorhinidae</taxon>
        <taxon>Scyliorhinus</taxon>
    </lineage>
</organism>
<feature type="coiled-coil region" evidence="2">
    <location>
        <begin position="5"/>
        <end position="40"/>
    </location>
</feature>
<keyword evidence="4" id="KW-1185">Reference proteome</keyword>
<dbReference type="OrthoDB" id="10257567at2759"/>
<dbReference type="AlphaFoldDB" id="A0A401Q6Z8"/>
<evidence type="ECO:0000313" key="4">
    <source>
        <dbReference type="Proteomes" id="UP000288216"/>
    </source>
</evidence>
<dbReference type="PANTHER" id="PTHR14043">
    <property type="entry name" value="CCAAT DISPLACEMENT PROTEIN-RELATED"/>
    <property type="match status" value="1"/>
</dbReference>
<keyword evidence="1 2" id="KW-0175">Coiled coil</keyword>
<accession>A0A401Q6Z8</accession>
<dbReference type="EMBL" id="BFAA01018728">
    <property type="protein sequence ID" value="GCB81148.1"/>
    <property type="molecule type" value="Genomic_DNA"/>
</dbReference>
<protein>
    <submittedName>
        <fullName evidence="3">Uncharacterized protein</fullName>
    </submittedName>
</protein>
<gene>
    <name evidence="3" type="ORF">scyTo_0021342</name>
</gene>
<comment type="caution">
    <text evidence="3">The sequence shown here is derived from an EMBL/GenBank/DDBJ whole genome shotgun (WGS) entry which is preliminary data.</text>
</comment>
<name>A0A401Q6Z8_SCYTO</name>